<organism evidence="1 2">
    <name type="scientific">Marinomonas piezotolerans</name>
    <dbReference type="NCBI Taxonomy" id="2213058"/>
    <lineage>
        <taxon>Bacteria</taxon>
        <taxon>Pseudomonadati</taxon>
        <taxon>Pseudomonadota</taxon>
        <taxon>Gammaproteobacteria</taxon>
        <taxon>Oceanospirillales</taxon>
        <taxon>Oceanospirillaceae</taxon>
        <taxon>Marinomonas</taxon>
    </lineage>
</organism>
<dbReference type="Gene3D" id="3.90.550.10">
    <property type="entry name" value="Spore Coat Polysaccharide Biosynthesis Protein SpsA, Chain A"/>
    <property type="match status" value="1"/>
</dbReference>
<comment type="caution">
    <text evidence="1">The sequence shown here is derived from an EMBL/GenBank/DDBJ whole genome shotgun (WGS) entry which is preliminary data.</text>
</comment>
<dbReference type="SUPFAM" id="SSF53448">
    <property type="entry name" value="Nucleotide-diphospho-sugar transferases"/>
    <property type="match status" value="1"/>
</dbReference>
<name>A0A370U8I0_9GAMM</name>
<dbReference type="AlphaFoldDB" id="A0A370U8I0"/>
<reference evidence="1 2" key="1">
    <citation type="submission" date="2018-06" db="EMBL/GenBank/DDBJ databases">
        <title>Marinomonas sp. YLB-05 draft genome sequence.</title>
        <authorList>
            <person name="Yu L."/>
            <person name="Tang X."/>
        </authorList>
    </citation>
    <scope>NUCLEOTIDE SEQUENCE [LARGE SCALE GENOMIC DNA]</scope>
    <source>
        <strain evidence="1 2">YLB-05</strain>
    </source>
</reference>
<protein>
    <recommendedName>
        <fullName evidence="3">Acylneuraminate cytidylyltransferase family protein</fullName>
    </recommendedName>
</protein>
<dbReference type="Pfam" id="PF02348">
    <property type="entry name" value="CTP_transf_3"/>
    <property type="match status" value="1"/>
</dbReference>
<dbReference type="InterPro" id="IPR050793">
    <property type="entry name" value="CMP-NeuNAc_synthase"/>
</dbReference>
<dbReference type="RefSeq" id="WP_115468076.1">
    <property type="nucleotide sequence ID" value="NZ_QKRA01000004.1"/>
</dbReference>
<evidence type="ECO:0000313" key="2">
    <source>
        <dbReference type="Proteomes" id="UP000254326"/>
    </source>
</evidence>
<keyword evidence="2" id="KW-1185">Reference proteome</keyword>
<dbReference type="Proteomes" id="UP000254326">
    <property type="component" value="Unassembled WGS sequence"/>
</dbReference>
<evidence type="ECO:0000313" key="1">
    <source>
        <dbReference type="EMBL" id="RDL44038.1"/>
    </source>
</evidence>
<dbReference type="OrthoDB" id="9805604at2"/>
<sequence>MLNSVHAMIPARYGSTRLKLKNLCMIGSKPMVSHAIDAALDSSVFGRVCINSENEIFKRIADRHGVDFYHRTFALGSSETKSDDVVKDYFDNNPDADILAWVNPTSPFQTGEEIERVVNFFVKENLDSLITVEEKMVHCDYDGEPVNYSTSELFAQTQDLTPVNPFVYSVMMWRREPFLKEYEEKGHAFFCGHFGTYPVSKLTGIIIKNSSDLMMADYLMRCKEAESAGYELKYDEIVEHGH</sequence>
<accession>A0A370U8I0</accession>
<gene>
    <name evidence="1" type="ORF">DN730_10400</name>
</gene>
<dbReference type="InterPro" id="IPR003329">
    <property type="entry name" value="Cytidylyl_trans"/>
</dbReference>
<proteinExistence type="predicted"/>
<dbReference type="PANTHER" id="PTHR21485">
    <property type="entry name" value="HAD SUPERFAMILY MEMBERS CMAS AND KDSC"/>
    <property type="match status" value="1"/>
</dbReference>
<dbReference type="GO" id="GO:0008781">
    <property type="term" value="F:N-acylneuraminate cytidylyltransferase activity"/>
    <property type="evidence" value="ECO:0007669"/>
    <property type="project" value="TreeGrafter"/>
</dbReference>
<dbReference type="EMBL" id="QKRA01000004">
    <property type="protein sequence ID" value="RDL44038.1"/>
    <property type="molecule type" value="Genomic_DNA"/>
</dbReference>
<dbReference type="InterPro" id="IPR029044">
    <property type="entry name" value="Nucleotide-diphossugar_trans"/>
</dbReference>
<dbReference type="PANTHER" id="PTHR21485:SF3">
    <property type="entry name" value="N-ACYLNEURAMINATE CYTIDYLYLTRANSFERASE"/>
    <property type="match status" value="1"/>
</dbReference>
<evidence type="ECO:0008006" key="3">
    <source>
        <dbReference type="Google" id="ProtNLM"/>
    </source>
</evidence>